<dbReference type="GO" id="GO:0044753">
    <property type="term" value="C:amphisome"/>
    <property type="evidence" value="ECO:0007669"/>
    <property type="project" value="TreeGrafter"/>
</dbReference>
<dbReference type="SUPFAM" id="SSF54277">
    <property type="entry name" value="CAD &amp; PB1 domains"/>
    <property type="match status" value="1"/>
</dbReference>
<dbReference type="FunFam" id="3.30.60.90:FF:000016">
    <property type="entry name" value="Refractory to sigma P"/>
    <property type="match status" value="1"/>
</dbReference>
<dbReference type="CDD" id="cd02340">
    <property type="entry name" value="ZZ_NBR1_like"/>
    <property type="match status" value="1"/>
</dbReference>
<dbReference type="GO" id="GO:0008270">
    <property type="term" value="F:zinc ion binding"/>
    <property type="evidence" value="ECO:0007669"/>
    <property type="project" value="UniProtKB-KW"/>
</dbReference>
<dbReference type="Gene3D" id="1.10.8.10">
    <property type="entry name" value="DNA helicase RuvA subunit, C-terminal domain"/>
    <property type="match status" value="1"/>
</dbReference>
<dbReference type="Gene3D" id="3.30.60.90">
    <property type="match status" value="1"/>
</dbReference>
<dbReference type="GO" id="GO:0000423">
    <property type="term" value="P:mitophagy"/>
    <property type="evidence" value="ECO:0007669"/>
    <property type="project" value="TreeGrafter"/>
</dbReference>
<dbReference type="SMART" id="SM00291">
    <property type="entry name" value="ZnF_ZZ"/>
    <property type="match status" value="1"/>
</dbReference>
<evidence type="ECO:0000259" key="7">
    <source>
        <dbReference type="PROSITE" id="PS51745"/>
    </source>
</evidence>
<comment type="caution">
    <text evidence="8">The sequence shown here is derived from an EMBL/GenBank/DDBJ whole genome shotgun (WGS) entry which is preliminary data.</text>
</comment>
<dbReference type="Pfam" id="PF00569">
    <property type="entry name" value="ZZ"/>
    <property type="match status" value="1"/>
</dbReference>
<dbReference type="Gene3D" id="3.10.20.90">
    <property type="entry name" value="Phosphatidylinositol 3-kinase Catalytic Subunit, Chain A, domain 1"/>
    <property type="match status" value="1"/>
</dbReference>
<dbReference type="OrthoDB" id="441278at2759"/>
<dbReference type="GO" id="GO:0070530">
    <property type="term" value="F:K63-linked polyubiquitin modification-dependent protein binding"/>
    <property type="evidence" value="ECO:0007669"/>
    <property type="project" value="TreeGrafter"/>
</dbReference>
<keyword evidence="1" id="KW-0479">Metal-binding</keyword>
<dbReference type="InterPro" id="IPR000270">
    <property type="entry name" value="PB1_dom"/>
</dbReference>
<dbReference type="PROSITE" id="PS01357">
    <property type="entry name" value="ZF_ZZ_1"/>
    <property type="match status" value="1"/>
</dbReference>
<evidence type="ECO:0008006" key="11">
    <source>
        <dbReference type="Google" id="ProtNLM"/>
    </source>
</evidence>
<protein>
    <recommendedName>
        <fullName evidence="11">ZZ-type domain-containing protein</fullName>
    </recommendedName>
</protein>
<feature type="compositionally biased region" description="Basic and acidic residues" evidence="5">
    <location>
        <begin position="218"/>
        <end position="230"/>
    </location>
</feature>
<dbReference type="AlphaFoldDB" id="A0A814TZF7"/>
<name>A0A814TZF7_9BILA</name>
<dbReference type="GO" id="GO:0005080">
    <property type="term" value="F:protein kinase C binding"/>
    <property type="evidence" value="ECO:0007669"/>
    <property type="project" value="TreeGrafter"/>
</dbReference>
<feature type="domain" description="PB1" evidence="7">
    <location>
        <begin position="1"/>
        <end position="83"/>
    </location>
</feature>
<dbReference type="SUPFAM" id="SSF57850">
    <property type="entry name" value="RING/U-box"/>
    <property type="match status" value="1"/>
</dbReference>
<proteinExistence type="predicted"/>
<dbReference type="InterPro" id="IPR053793">
    <property type="entry name" value="PB1-like"/>
</dbReference>
<feature type="domain" description="ZZ-type" evidence="6">
    <location>
        <begin position="97"/>
        <end position="163"/>
    </location>
</feature>
<evidence type="ECO:0000259" key="6">
    <source>
        <dbReference type="PROSITE" id="PS50135"/>
    </source>
</evidence>
<evidence type="ECO:0000313" key="8">
    <source>
        <dbReference type="EMBL" id="CAF1168343.1"/>
    </source>
</evidence>
<evidence type="ECO:0000256" key="4">
    <source>
        <dbReference type="PROSITE-ProRule" id="PRU00228"/>
    </source>
</evidence>
<dbReference type="EMBL" id="CAJNOO010001543">
    <property type="protein sequence ID" value="CAF1168343.1"/>
    <property type="molecule type" value="Genomic_DNA"/>
</dbReference>
<dbReference type="InterPro" id="IPR052260">
    <property type="entry name" value="Autophagy_Rcpt_SigReg"/>
</dbReference>
<dbReference type="GO" id="GO:0007032">
    <property type="term" value="P:endosome organization"/>
    <property type="evidence" value="ECO:0007669"/>
    <property type="project" value="TreeGrafter"/>
</dbReference>
<reference evidence="8" key="1">
    <citation type="submission" date="2021-02" db="EMBL/GenBank/DDBJ databases">
        <authorList>
            <person name="Nowell W R."/>
        </authorList>
    </citation>
    <scope>NUCLEOTIDE SEQUENCE</scope>
</reference>
<dbReference type="PROSITE" id="PS50135">
    <property type="entry name" value="ZF_ZZ_2"/>
    <property type="match status" value="1"/>
</dbReference>
<dbReference type="Proteomes" id="UP000663882">
    <property type="component" value="Unassembled WGS sequence"/>
</dbReference>
<dbReference type="InterPro" id="IPR000433">
    <property type="entry name" value="Znf_ZZ"/>
</dbReference>
<gene>
    <name evidence="9" type="ORF">OTI717_LOCUS15043</name>
    <name evidence="8" type="ORF">RFH988_LOCUS22830</name>
</gene>
<dbReference type="Proteomes" id="UP000663823">
    <property type="component" value="Unassembled WGS sequence"/>
</dbReference>
<accession>A0A814TZF7</accession>
<feature type="region of interest" description="Disordered" evidence="5">
    <location>
        <begin position="215"/>
        <end position="239"/>
    </location>
</feature>
<evidence type="ECO:0000256" key="2">
    <source>
        <dbReference type="ARBA" id="ARBA00022771"/>
    </source>
</evidence>
<dbReference type="PANTHER" id="PTHR15090">
    <property type="entry name" value="SEQUESTOSOME 1-RELATED"/>
    <property type="match status" value="1"/>
</dbReference>
<evidence type="ECO:0000313" key="9">
    <source>
        <dbReference type="EMBL" id="CAF3741479.1"/>
    </source>
</evidence>
<keyword evidence="2 4" id="KW-0863">Zinc-finger</keyword>
<sequence length="332" mass="38371">MTTSIISSTQQQIILDISSNKDIYETLEKKISELNNNYLQGQFTLQYIDEDNDRITFSSNDELQSALKNYSINGLIKIFIKPKSKINEQLNQNTTIHIGITCDGCQGPVIDNRYKCMECIDYDLCQTCSNKNLHSEYNMLKLTRVFQHHRWKELFELIESYIPEYLRTEKLNEILNQFKTSEQADKSINETILLENIGEILSSFGINCDYSVNEQTDEESKSQKKNEESRTTINTSTESKPTVPFLNNLFQQFQTIFAPIFQHLTTTKTVSPEEDQQAQDQKKIDECIERMTSIGFVDSNGVLTELIKSKKGDPEQVLDVINQQNYKNEAFL</sequence>
<dbReference type="PROSITE" id="PS51745">
    <property type="entry name" value="PB1"/>
    <property type="match status" value="1"/>
</dbReference>
<dbReference type="Pfam" id="PF00564">
    <property type="entry name" value="PB1"/>
    <property type="match status" value="1"/>
</dbReference>
<dbReference type="EMBL" id="CAJOAX010001734">
    <property type="protein sequence ID" value="CAF3741479.1"/>
    <property type="molecule type" value="Genomic_DNA"/>
</dbReference>
<evidence type="ECO:0000256" key="5">
    <source>
        <dbReference type="SAM" id="MobiDB-lite"/>
    </source>
</evidence>
<evidence type="ECO:0000256" key="1">
    <source>
        <dbReference type="ARBA" id="ARBA00022723"/>
    </source>
</evidence>
<keyword evidence="3" id="KW-0862">Zinc</keyword>
<dbReference type="InterPro" id="IPR009060">
    <property type="entry name" value="UBA-like_sf"/>
</dbReference>
<dbReference type="PANTHER" id="PTHR15090:SF0">
    <property type="entry name" value="SEQUESTOSOME-1"/>
    <property type="match status" value="1"/>
</dbReference>
<evidence type="ECO:0000256" key="3">
    <source>
        <dbReference type="ARBA" id="ARBA00022833"/>
    </source>
</evidence>
<dbReference type="GO" id="GO:0016235">
    <property type="term" value="C:aggresome"/>
    <property type="evidence" value="ECO:0007669"/>
    <property type="project" value="TreeGrafter"/>
</dbReference>
<organism evidence="8 10">
    <name type="scientific">Rotaria sordida</name>
    <dbReference type="NCBI Taxonomy" id="392033"/>
    <lineage>
        <taxon>Eukaryota</taxon>
        <taxon>Metazoa</taxon>
        <taxon>Spiralia</taxon>
        <taxon>Gnathifera</taxon>
        <taxon>Rotifera</taxon>
        <taxon>Eurotatoria</taxon>
        <taxon>Bdelloidea</taxon>
        <taxon>Philodinida</taxon>
        <taxon>Philodinidae</taxon>
        <taxon>Rotaria</taxon>
    </lineage>
</organism>
<dbReference type="InterPro" id="IPR043145">
    <property type="entry name" value="Znf_ZZ_sf"/>
</dbReference>
<dbReference type="SUPFAM" id="SSF46934">
    <property type="entry name" value="UBA-like"/>
    <property type="match status" value="1"/>
</dbReference>
<evidence type="ECO:0000313" key="10">
    <source>
        <dbReference type="Proteomes" id="UP000663882"/>
    </source>
</evidence>
<dbReference type="GO" id="GO:0035973">
    <property type="term" value="P:aggrephagy"/>
    <property type="evidence" value="ECO:0007669"/>
    <property type="project" value="TreeGrafter"/>
</dbReference>